<dbReference type="AlphaFoldDB" id="A0AAW2S281"/>
<dbReference type="GO" id="GO:0006368">
    <property type="term" value="P:transcription elongation by RNA polymerase II"/>
    <property type="evidence" value="ECO:0007669"/>
    <property type="project" value="InterPro"/>
</dbReference>
<dbReference type="GO" id="GO:1990269">
    <property type="term" value="F:RNA polymerase II C-terminal domain phosphoserine binding"/>
    <property type="evidence" value="ECO:0007669"/>
    <property type="project" value="TreeGrafter"/>
</dbReference>
<comment type="caution">
    <text evidence="1">The sequence shown here is derived from an EMBL/GenBank/DDBJ whole genome shotgun (WGS) entry which is preliminary data.</text>
</comment>
<dbReference type="EMBL" id="JACGWN010000095">
    <property type="protein sequence ID" value="KAL0386616.1"/>
    <property type="molecule type" value="Genomic_DNA"/>
</dbReference>
<dbReference type="PANTHER" id="PTHR23146:SF0">
    <property type="entry name" value="RNA POLYMERASE-ASSOCIATED PROTEIN LEO1"/>
    <property type="match status" value="1"/>
</dbReference>
<reference evidence="1" key="1">
    <citation type="submission" date="2020-06" db="EMBL/GenBank/DDBJ databases">
        <authorList>
            <person name="Li T."/>
            <person name="Hu X."/>
            <person name="Zhang T."/>
            <person name="Song X."/>
            <person name="Zhang H."/>
            <person name="Dai N."/>
            <person name="Sheng W."/>
            <person name="Hou X."/>
            <person name="Wei L."/>
        </authorList>
    </citation>
    <scope>NUCLEOTIDE SEQUENCE</scope>
    <source>
        <strain evidence="1">KEN1</strain>
        <tissue evidence="1">Leaf</tissue>
    </source>
</reference>
<sequence>KADISNDLKTNVHVQVESNARFVTWSDGSLQLVIGNEAFCISEQDAQGIASYLFLRHEKVLLDCYCPIDVFDLKEWLL</sequence>
<gene>
    <name evidence="1" type="ORF">Slati_4590900</name>
</gene>
<dbReference type="InterPro" id="IPR007149">
    <property type="entry name" value="Leo1"/>
</dbReference>
<organism evidence="1">
    <name type="scientific">Sesamum latifolium</name>
    <dbReference type="NCBI Taxonomy" id="2727402"/>
    <lineage>
        <taxon>Eukaryota</taxon>
        <taxon>Viridiplantae</taxon>
        <taxon>Streptophyta</taxon>
        <taxon>Embryophyta</taxon>
        <taxon>Tracheophyta</taxon>
        <taxon>Spermatophyta</taxon>
        <taxon>Magnoliopsida</taxon>
        <taxon>eudicotyledons</taxon>
        <taxon>Gunneridae</taxon>
        <taxon>Pentapetalae</taxon>
        <taxon>asterids</taxon>
        <taxon>lamiids</taxon>
        <taxon>Lamiales</taxon>
        <taxon>Pedaliaceae</taxon>
        <taxon>Sesamum</taxon>
    </lineage>
</organism>
<dbReference type="GO" id="GO:0016593">
    <property type="term" value="C:Cdc73/Paf1 complex"/>
    <property type="evidence" value="ECO:0007669"/>
    <property type="project" value="InterPro"/>
</dbReference>
<accession>A0AAW2S281</accession>
<proteinExistence type="predicted"/>
<feature type="non-terminal residue" evidence="1">
    <location>
        <position position="1"/>
    </location>
</feature>
<dbReference type="Pfam" id="PF04004">
    <property type="entry name" value="Leo1"/>
    <property type="match status" value="1"/>
</dbReference>
<dbReference type="PANTHER" id="PTHR23146">
    <property type="entry name" value="LEO1 PROTEIN"/>
    <property type="match status" value="1"/>
</dbReference>
<protein>
    <submittedName>
        <fullName evidence="1">Protein LEO1</fullName>
    </submittedName>
</protein>
<dbReference type="GO" id="GO:0032968">
    <property type="term" value="P:positive regulation of transcription elongation by RNA polymerase II"/>
    <property type="evidence" value="ECO:0007669"/>
    <property type="project" value="TreeGrafter"/>
</dbReference>
<evidence type="ECO:0000313" key="1">
    <source>
        <dbReference type="EMBL" id="KAL0386616.1"/>
    </source>
</evidence>
<name>A0AAW2S281_9LAMI</name>
<reference evidence="1" key="2">
    <citation type="journal article" date="2024" name="Plant">
        <title>Genomic evolution and insights into agronomic trait innovations of Sesamum species.</title>
        <authorList>
            <person name="Miao H."/>
            <person name="Wang L."/>
            <person name="Qu L."/>
            <person name="Liu H."/>
            <person name="Sun Y."/>
            <person name="Le M."/>
            <person name="Wang Q."/>
            <person name="Wei S."/>
            <person name="Zheng Y."/>
            <person name="Lin W."/>
            <person name="Duan Y."/>
            <person name="Cao H."/>
            <person name="Xiong S."/>
            <person name="Wang X."/>
            <person name="Wei L."/>
            <person name="Li C."/>
            <person name="Ma Q."/>
            <person name="Ju M."/>
            <person name="Zhao R."/>
            <person name="Li G."/>
            <person name="Mu C."/>
            <person name="Tian Q."/>
            <person name="Mei H."/>
            <person name="Zhang T."/>
            <person name="Gao T."/>
            <person name="Zhang H."/>
        </authorList>
    </citation>
    <scope>NUCLEOTIDE SEQUENCE</scope>
    <source>
        <strain evidence="1">KEN1</strain>
    </source>
</reference>